<name>A0A3N7FG90_POPTR</name>
<dbReference type="STRING" id="3694.A0A3N7FG90"/>
<proteinExistence type="predicted"/>
<gene>
    <name evidence="2" type="ORF">POPTR_008G089100</name>
</gene>
<accession>A0A3N7FG90</accession>
<organism evidence="2 3">
    <name type="scientific">Populus trichocarpa</name>
    <name type="common">Western balsam poplar</name>
    <name type="synonym">Populus balsamifera subsp. trichocarpa</name>
    <dbReference type="NCBI Taxonomy" id="3694"/>
    <lineage>
        <taxon>Eukaryota</taxon>
        <taxon>Viridiplantae</taxon>
        <taxon>Streptophyta</taxon>
        <taxon>Embryophyta</taxon>
        <taxon>Tracheophyta</taxon>
        <taxon>Spermatophyta</taxon>
        <taxon>Magnoliopsida</taxon>
        <taxon>eudicotyledons</taxon>
        <taxon>Gunneridae</taxon>
        <taxon>Pentapetalae</taxon>
        <taxon>rosids</taxon>
        <taxon>fabids</taxon>
        <taxon>Malpighiales</taxon>
        <taxon>Salicaceae</taxon>
        <taxon>Saliceae</taxon>
        <taxon>Populus</taxon>
    </lineage>
</organism>
<protein>
    <submittedName>
        <fullName evidence="2">Uncharacterized protein</fullName>
    </submittedName>
</protein>
<evidence type="ECO:0000256" key="1">
    <source>
        <dbReference type="SAM" id="MobiDB-lite"/>
    </source>
</evidence>
<sequence length="147" mass="15803">MFLFIGLNNMYSPRGSNAYGAQSAYAQYEADVGGYRDYASATSHYEGQHRAVYGSASMSGAQQGILTESLGKDLNDHVFTLVEGIVDAGKNSGNTGSCEELLGGDEEGERSVASVEDQRKEMTIYEKFIMGIGSHSQYSQGANGLKF</sequence>
<dbReference type="InParanoid" id="A0A3N7FG90"/>
<reference evidence="2 3" key="1">
    <citation type="journal article" date="2006" name="Science">
        <title>The genome of black cottonwood, Populus trichocarpa (Torr. &amp; Gray).</title>
        <authorList>
            <person name="Tuskan G.A."/>
            <person name="Difazio S."/>
            <person name="Jansson S."/>
            <person name="Bohlmann J."/>
            <person name="Grigoriev I."/>
            <person name="Hellsten U."/>
            <person name="Putnam N."/>
            <person name="Ralph S."/>
            <person name="Rombauts S."/>
            <person name="Salamov A."/>
            <person name="Schein J."/>
            <person name="Sterck L."/>
            <person name="Aerts A."/>
            <person name="Bhalerao R.R."/>
            <person name="Bhalerao R.P."/>
            <person name="Blaudez D."/>
            <person name="Boerjan W."/>
            <person name="Brun A."/>
            <person name="Brunner A."/>
            <person name="Busov V."/>
            <person name="Campbell M."/>
            <person name="Carlson J."/>
            <person name="Chalot M."/>
            <person name="Chapman J."/>
            <person name="Chen G.L."/>
            <person name="Cooper D."/>
            <person name="Coutinho P.M."/>
            <person name="Couturier J."/>
            <person name="Covert S."/>
            <person name="Cronk Q."/>
            <person name="Cunningham R."/>
            <person name="Davis J."/>
            <person name="Degroeve S."/>
            <person name="Dejardin A."/>
            <person name="Depamphilis C."/>
            <person name="Detter J."/>
            <person name="Dirks B."/>
            <person name="Dubchak I."/>
            <person name="Duplessis S."/>
            <person name="Ehlting J."/>
            <person name="Ellis B."/>
            <person name="Gendler K."/>
            <person name="Goodstein D."/>
            <person name="Gribskov M."/>
            <person name="Grimwood J."/>
            <person name="Groover A."/>
            <person name="Gunter L."/>
            <person name="Hamberger B."/>
            <person name="Heinze B."/>
            <person name="Helariutta Y."/>
            <person name="Henrissat B."/>
            <person name="Holligan D."/>
            <person name="Holt R."/>
            <person name="Huang W."/>
            <person name="Islam-Faridi N."/>
            <person name="Jones S."/>
            <person name="Jones-Rhoades M."/>
            <person name="Jorgensen R."/>
            <person name="Joshi C."/>
            <person name="Kangasjarvi J."/>
            <person name="Karlsson J."/>
            <person name="Kelleher C."/>
            <person name="Kirkpatrick R."/>
            <person name="Kirst M."/>
            <person name="Kohler A."/>
            <person name="Kalluri U."/>
            <person name="Larimer F."/>
            <person name="Leebens-Mack J."/>
            <person name="Leple J.C."/>
            <person name="Locascio P."/>
            <person name="Lou Y."/>
            <person name="Lucas S."/>
            <person name="Martin F."/>
            <person name="Montanini B."/>
            <person name="Napoli C."/>
            <person name="Nelson D.R."/>
            <person name="Nelson C."/>
            <person name="Nieminen K."/>
            <person name="Nilsson O."/>
            <person name="Pereda V."/>
            <person name="Peter G."/>
            <person name="Philippe R."/>
            <person name="Pilate G."/>
            <person name="Poliakov A."/>
            <person name="Razumovskaya J."/>
            <person name="Richardson P."/>
            <person name="Rinaldi C."/>
            <person name="Ritland K."/>
            <person name="Rouze P."/>
            <person name="Ryaboy D."/>
            <person name="Schmutz J."/>
            <person name="Schrader J."/>
            <person name="Segerman B."/>
            <person name="Shin H."/>
            <person name="Siddiqui A."/>
            <person name="Sterky F."/>
            <person name="Terry A."/>
            <person name="Tsai C.J."/>
            <person name="Uberbacher E."/>
            <person name="Unneberg P."/>
            <person name="Vahala J."/>
            <person name="Wall K."/>
            <person name="Wessler S."/>
            <person name="Yang G."/>
            <person name="Yin T."/>
            <person name="Douglas C."/>
            <person name="Marra M."/>
            <person name="Sandberg G."/>
            <person name="Van de Peer Y."/>
            <person name="Rokhsar D."/>
        </authorList>
    </citation>
    <scope>NUCLEOTIDE SEQUENCE [LARGE SCALE GENOMIC DNA]</scope>
    <source>
        <strain evidence="3">cv. Nisqually</strain>
    </source>
</reference>
<evidence type="ECO:0000313" key="2">
    <source>
        <dbReference type="EMBL" id="RQO94402.1"/>
    </source>
</evidence>
<evidence type="ECO:0000313" key="3">
    <source>
        <dbReference type="Proteomes" id="UP000006729"/>
    </source>
</evidence>
<dbReference type="EMBL" id="CM009297">
    <property type="protein sequence ID" value="RQO94402.1"/>
    <property type="molecule type" value="Genomic_DNA"/>
</dbReference>
<keyword evidence="3" id="KW-1185">Reference proteome</keyword>
<dbReference type="AlphaFoldDB" id="A0A3N7FG90"/>
<feature type="region of interest" description="Disordered" evidence="1">
    <location>
        <begin position="92"/>
        <end position="117"/>
    </location>
</feature>
<dbReference type="Proteomes" id="UP000006729">
    <property type="component" value="Chromosome 8"/>
</dbReference>